<keyword evidence="2" id="KW-1185">Reference proteome</keyword>
<protein>
    <submittedName>
        <fullName evidence="1">3338_t:CDS:1</fullName>
    </submittedName>
</protein>
<dbReference type="Proteomes" id="UP000789860">
    <property type="component" value="Unassembled WGS sequence"/>
</dbReference>
<accession>A0ACA9KTL5</accession>
<evidence type="ECO:0000313" key="2">
    <source>
        <dbReference type="Proteomes" id="UP000789860"/>
    </source>
</evidence>
<comment type="caution">
    <text evidence="1">The sequence shown here is derived from an EMBL/GenBank/DDBJ whole genome shotgun (WGS) entry which is preliminary data.</text>
</comment>
<dbReference type="EMBL" id="CAJVPM010002560">
    <property type="protein sequence ID" value="CAG8488508.1"/>
    <property type="molecule type" value="Genomic_DNA"/>
</dbReference>
<proteinExistence type="predicted"/>
<organism evidence="1 2">
    <name type="scientific">Scutellospora calospora</name>
    <dbReference type="NCBI Taxonomy" id="85575"/>
    <lineage>
        <taxon>Eukaryota</taxon>
        <taxon>Fungi</taxon>
        <taxon>Fungi incertae sedis</taxon>
        <taxon>Mucoromycota</taxon>
        <taxon>Glomeromycotina</taxon>
        <taxon>Glomeromycetes</taxon>
        <taxon>Diversisporales</taxon>
        <taxon>Gigasporaceae</taxon>
        <taxon>Scutellospora</taxon>
    </lineage>
</organism>
<gene>
    <name evidence="1" type="ORF">SCALOS_LOCUS2728</name>
</gene>
<evidence type="ECO:0000313" key="1">
    <source>
        <dbReference type="EMBL" id="CAG8488508.1"/>
    </source>
</evidence>
<reference evidence="1" key="1">
    <citation type="submission" date="2021-06" db="EMBL/GenBank/DDBJ databases">
        <authorList>
            <person name="Kallberg Y."/>
            <person name="Tangrot J."/>
            <person name="Rosling A."/>
        </authorList>
    </citation>
    <scope>NUCLEOTIDE SEQUENCE</scope>
    <source>
        <strain evidence="1">AU212A</strain>
    </source>
</reference>
<sequence length="133" mass="14733">MHTSINSILLFLILFTKYAVCYAPGERFELVAAIIANKLYFCAGVKTDFTPQNDLFYIDLNQQFDASDPPFQFQNNITSTHDGSAVVHESKIVIFGGGLTNRIIIIDEPSGLSKIISSDNSSAWPSPRRFPTA</sequence>
<name>A0ACA9KTL5_9GLOM</name>